<reference evidence="2" key="1">
    <citation type="submission" date="2018-05" db="EMBL/GenBank/DDBJ databases">
        <authorList>
            <person name="Lanie J.A."/>
            <person name="Ng W.-L."/>
            <person name="Kazmierczak K.M."/>
            <person name="Andrzejewski T.M."/>
            <person name="Davidsen T.M."/>
            <person name="Wayne K.J."/>
            <person name="Tettelin H."/>
            <person name="Glass J.I."/>
            <person name="Rusch D."/>
            <person name="Podicherti R."/>
            <person name="Tsui H.-C.T."/>
            <person name="Winkler M.E."/>
        </authorList>
    </citation>
    <scope>NUCLEOTIDE SEQUENCE</scope>
</reference>
<name>A0A382HBT0_9ZZZZ</name>
<dbReference type="EMBL" id="UINC01060278">
    <property type="protein sequence ID" value="SVB84622.1"/>
    <property type="molecule type" value="Genomic_DNA"/>
</dbReference>
<evidence type="ECO:0000256" key="1">
    <source>
        <dbReference type="SAM" id="Phobius"/>
    </source>
</evidence>
<feature type="transmembrane region" description="Helical" evidence="1">
    <location>
        <begin position="6"/>
        <end position="39"/>
    </location>
</feature>
<protein>
    <submittedName>
        <fullName evidence="2">Uncharacterized protein</fullName>
    </submittedName>
</protein>
<dbReference type="AlphaFoldDB" id="A0A382HBT0"/>
<evidence type="ECO:0000313" key="2">
    <source>
        <dbReference type="EMBL" id="SVB84622.1"/>
    </source>
</evidence>
<organism evidence="2">
    <name type="scientific">marine metagenome</name>
    <dbReference type="NCBI Taxonomy" id="408172"/>
    <lineage>
        <taxon>unclassified sequences</taxon>
        <taxon>metagenomes</taxon>
        <taxon>ecological metagenomes</taxon>
    </lineage>
</organism>
<accession>A0A382HBT0</accession>
<sequence>MNPMNWFYFTAVVWILAAAKLHLTVVETFVAFFATWTFIKLILLTQDKKGYMSWATKFFKSNNNMKFFRYLFLLIFA</sequence>
<proteinExistence type="predicted"/>
<keyword evidence="1" id="KW-0812">Transmembrane</keyword>
<gene>
    <name evidence="2" type="ORF">METZ01_LOCUS237476</name>
</gene>
<keyword evidence="1" id="KW-0472">Membrane</keyword>
<feature type="non-terminal residue" evidence="2">
    <location>
        <position position="77"/>
    </location>
</feature>
<keyword evidence="1" id="KW-1133">Transmembrane helix</keyword>